<dbReference type="PANTHER" id="PTHR33448:SF4">
    <property type="entry name" value="CHLOROPLAST PROTEIN HCF243"/>
    <property type="match status" value="1"/>
</dbReference>
<protein>
    <recommendedName>
        <fullName evidence="4">Calmodulin-binding domain-containing protein</fullName>
    </recommendedName>
</protein>
<dbReference type="Proteomes" id="UP001174677">
    <property type="component" value="Chromosome 15"/>
</dbReference>
<organism evidence="2 3">
    <name type="scientific">Hevea brasiliensis</name>
    <name type="common">Para rubber tree</name>
    <name type="synonym">Siphonia brasiliensis</name>
    <dbReference type="NCBI Taxonomy" id="3981"/>
    <lineage>
        <taxon>Eukaryota</taxon>
        <taxon>Viridiplantae</taxon>
        <taxon>Streptophyta</taxon>
        <taxon>Embryophyta</taxon>
        <taxon>Tracheophyta</taxon>
        <taxon>Spermatophyta</taxon>
        <taxon>Magnoliopsida</taxon>
        <taxon>eudicotyledons</taxon>
        <taxon>Gunneridae</taxon>
        <taxon>Pentapetalae</taxon>
        <taxon>rosids</taxon>
        <taxon>fabids</taxon>
        <taxon>Malpighiales</taxon>
        <taxon>Euphorbiaceae</taxon>
        <taxon>Crotonoideae</taxon>
        <taxon>Micrandreae</taxon>
        <taxon>Hevea</taxon>
    </lineage>
</organism>
<proteinExistence type="predicted"/>
<accession>A0ABQ9L1L1</accession>
<feature type="compositionally biased region" description="Basic and acidic residues" evidence="1">
    <location>
        <begin position="632"/>
        <end position="643"/>
    </location>
</feature>
<feature type="compositionally biased region" description="Basic and acidic residues" evidence="1">
    <location>
        <begin position="452"/>
        <end position="466"/>
    </location>
</feature>
<reference evidence="2 3" key="1">
    <citation type="journal article" date="2023" name="Plant Biotechnol. J.">
        <title>Chromosome-level wild Hevea brasiliensis genome provides new tools for genomic-assisted breeding and valuable loci to elevate rubber yield.</title>
        <authorList>
            <person name="Cheng H."/>
            <person name="Song X."/>
            <person name="Hu Y."/>
            <person name="Wu T."/>
            <person name="Yang Q."/>
            <person name="An Z."/>
            <person name="Feng S."/>
            <person name="Deng Z."/>
            <person name="Wu W."/>
            <person name="Zeng X."/>
            <person name="Tu M."/>
            <person name="Wang X."/>
            <person name="Huang H."/>
        </authorList>
    </citation>
    <scope>NUCLEOTIDE SEQUENCE [LARGE SCALE GENOMIC DNA]</scope>
    <source>
        <strain evidence="2">MT/VB/25A 57/8</strain>
    </source>
</reference>
<feature type="compositionally biased region" description="Basic and acidic residues" evidence="1">
    <location>
        <begin position="520"/>
        <end position="546"/>
    </location>
</feature>
<feature type="compositionally biased region" description="Polar residues" evidence="1">
    <location>
        <begin position="136"/>
        <end position="148"/>
    </location>
</feature>
<feature type="compositionally biased region" description="Low complexity" evidence="1">
    <location>
        <begin position="9"/>
        <end position="21"/>
    </location>
</feature>
<evidence type="ECO:0008006" key="4">
    <source>
        <dbReference type="Google" id="ProtNLM"/>
    </source>
</evidence>
<keyword evidence="3" id="KW-1185">Reference proteome</keyword>
<feature type="region of interest" description="Disordered" evidence="1">
    <location>
        <begin position="632"/>
        <end position="683"/>
    </location>
</feature>
<feature type="compositionally biased region" description="Polar residues" evidence="1">
    <location>
        <begin position="658"/>
        <end position="669"/>
    </location>
</feature>
<feature type="region of interest" description="Disordered" evidence="1">
    <location>
        <begin position="38"/>
        <end position="97"/>
    </location>
</feature>
<evidence type="ECO:0000313" key="2">
    <source>
        <dbReference type="EMBL" id="KAJ9153550.1"/>
    </source>
</evidence>
<feature type="compositionally biased region" description="Basic and acidic residues" evidence="1">
    <location>
        <begin position="354"/>
        <end position="376"/>
    </location>
</feature>
<dbReference type="PANTHER" id="PTHR33448">
    <property type="entry name" value="CHLOROPLAST PROTEIN HCF243-RELATED"/>
    <property type="match status" value="1"/>
</dbReference>
<comment type="caution">
    <text evidence="2">The sequence shown here is derived from an EMBL/GenBank/DDBJ whole genome shotgun (WGS) entry which is preliminary data.</text>
</comment>
<gene>
    <name evidence="2" type="ORF">P3X46_026977</name>
</gene>
<feature type="region of interest" description="Disordered" evidence="1">
    <location>
        <begin position="426"/>
        <end position="591"/>
    </location>
</feature>
<feature type="region of interest" description="Disordered" evidence="1">
    <location>
        <begin position="1"/>
        <end position="21"/>
    </location>
</feature>
<feature type="compositionally biased region" description="Acidic residues" evidence="1">
    <location>
        <begin position="550"/>
        <end position="562"/>
    </location>
</feature>
<feature type="compositionally biased region" description="Basic and acidic residues" evidence="1">
    <location>
        <begin position="125"/>
        <end position="135"/>
    </location>
</feature>
<feature type="compositionally biased region" description="Acidic residues" evidence="1">
    <location>
        <begin position="335"/>
        <end position="353"/>
    </location>
</feature>
<feature type="compositionally biased region" description="Basic and acidic residues" evidence="1">
    <location>
        <begin position="475"/>
        <end position="498"/>
    </location>
</feature>
<name>A0ABQ9L1L1_HEVBR</name>
<feature type="region of interest" description="Disordered" evidence="1">
    <location>
        <begin position="116"/>
        <end position="148"/>
    </location>
</feature>
<feature type="region of interest" description="Disordered" evidence="1">
    <location>
        <begin position="331"/>
        <end position="376"/>
    </location>
</feature>
<evidence type="ECO:0000313" key="3">
    <source>
        <dbReference type="Proteomes" id="UP001174677"/>
    </source>
</evidence>
<dbReference type="EMBL" id="JARPOI010000015">
    <property type="protein sequence ID" value="KAJ9153550.1"/>
    <property type="molecule type" value="Genomic_DNA"/>
</dbReference>
<sequence length="746" mass="84273">MDTDRPHRSNSNNNSSSTSSTSELFICFTSRLSSSSMKISSKSILSPGRAREPSQISLSNSLSRRLRTNGSMKGGQASPMFPTNGKKRGCAFENPEPSSPKVTCIGQVRVKTKKQGKKFRTRSQRRGEVSFRRVDQTSTSNSSNIEASNHQDFTHNHANNQFLNQQQQQECLPHRNQRWVHLPLTICEALRAFGAELNCFLPCRSSCMASEKEKEDKAAGSSNSSSCGAVFARWLVAVQEGDEKGREIELLVGEDEEEDREDSTERRRSYRRHVFEEIEFKEEKYGEGNESMQEEEARVSICIPPKNALLLMRCRSDPVRMAALANKFWEAPLPNDEDEEAGEDDGKEEEEKENVEVEAGHDEERQRTQLEQEMKHGGDLINESCVSCEAVEEHQIQETEASLVNLEGEDGEDCQESSTEILCVKEGNLEEQEEKTEIQVNQQQETLLDDSSPSREETEDPEYLKDDENEEELLQESRDNLERRLSRAEDDEQERNFSDDNVSVHQKESEEAGQDLVEDQESKSAETARALAEEFARQETHEKRDSTCMQEEEEEEEEEEEDTVAHERSKSVDPTGQEGQSDLKSKESESQPVLPECLLLMMCEPKLSMEVSKETWVCSTDFIRWLPEHSRPVKKKEGGDEAKKKRNSIDINPPPVHNNLQQPPRSSCSYPAKPPARAAGAESMSTVIEQKLVGTKGIEPFVLTRCKSEPMRSAAKLAPEACFWKNRKLEPHRPATLGVGEAGVGF</sequence>
<evidence type="ECO:0000256" key="1">
    <source>
        <dbReference type="SAM" id="MobiDB-lite"/>
    </source>
</evidence>
<feature type="compositionally biased region" description="Polar residues" evidence="1">
    <location>
        <begin position="438"/>
        <end position="451"/>
    </location>
</feature>